<gene>
    <name evidence="6" type="ORF">hbim_06217</name>
</gene>
<dbReference type="SUPFAM" id="SSF46785">
    <property type="entry name" value="Winged helix' DNA-binding domain"/>
    <property type="match status" value="1"/>
</dbReference>
<evidence type="ECO:0000256" key="4">
    <source>
        <dbReference type="SAM" id="MobiDB-lite"/>
    </source>
</evidence>
<evidence type="ECO:0000256" key="1">
    <source>
        <dbReference type="ARBA" id="ARBA00023015"/>
    </source>
</evidence>
<dbReference type="EMBL" id="AP027452">
    <property type="protein sequence ID" value="BDY32254.1"/>
    <property type="molecule type" value="Genomic_DNA"/>
</dbReference>
<sequence>MTLDAILWRDYGAQAYYLRMSEDTKVCSFGPDSAYVDLAVEVFRMLSDATRIRIILALRDHGELSVNRLAEMVGKTPTTTSQHLAKLRWARVVGVRQDGTHMFYQLVDDHARELVALAVFQAERALNENSAHERAGVSRQAGVVSGRACPASGASDSEDRHDDD</sequence>
<dbReference type="Pfam" id="PF01022">
    <property type="entry name" value="HTH_5"/>
    <property type="match status" value="1"/>
</dbReference>
<dbReference type="Gene3D" id="1.10.10.10">
    <property type="entry name" value="Winged helix-like DNA-binding domain superfamily/Winged helix DNA-binding domain"/>
    <property type="match status" value="1"/>
</dbReference>
<evidence type="ECO:0000259" key="5">
    <source>
        <dbReference type="PROSITE" id="PS50987"/>
    </source>
</evidence>
<feature type="domain" description="HTH arsR-type" evidence="5">
    <location>
        <begin position="31"/>
        <end position="126"/>
    </location>
</feature>
<dbReference type="SMART" id="SM00418">
    <property type="entry name" value="HTH_ARSR"/>
    <property type="match status" value="1"/>
</dbReference>
<keyword evidence="3" id="KW-0804">Transcription</keyword>
<feature type="region of interest" description="Disordered" evidence="4">
    <location>
        <begin position="130"/>
        <end position="164"/>
    </location>
</feature>
<dbReference type="AlphaFoldDB" id="A0AAI8U0I5"/>
<keyword evidence="1" id="KW-0805">Transcription regulation</keyword>
<name>A0AAI8U0I5_MYCME</name>
<evidence type="ECO:0000256" key="3">
    <source>
        <dbReference type="ARBA" id="ARBA00023163"/>
    </source>
</evidence>
<dbReference type="PANTHER" id="PTHR43132:SF8">
    <property type="entry name" value="HTH-TYPE TRANSCRIPTIONAL REGULATOR KMTR"/>
    <property type="match status" value="1"/>
</dbReference>
<dbReference type="PRINTS" id="PR00778">
    <property type="entry name" value="HTHARSR"/>
</dbReference>
<dbReference type="NCBIfam" id="NF033788">
    <property type="entry name" value="HTH_metalloreg"/>
    <property type="match status" value="1"/>
</dbReference>
<dbReference type="CDD" id="cd00090">
    <property type="entry name" value="HTH_ARSR"/>
    <property type="match status" value="1"/>
</dbReference>
<evidence type="ECO:0000313" key="7">
    <source>
        <dbReference type="Proteomes" id="UP001241092"/>
    </source>
</evidence>
<dbReference type="InterPro" id="IPR036390">
    <property type="entry name" value="WH_DNA-bd_sf"/>
</dbReference>
<dbReference type="PANTHER" id="PTHR43132">
    <property type="entry name" value="ARSENICAL RESISTANCE OPERON REPRESSOR ARSR-RELATED"/>
    <property type="match status" value="1"/>
</dbReference>
<dbReference type="PROSITE" id="PS50987">
    <property type="entry name" value="HTH_ARSR_2"/>
    <property type="match status" value="1"/>
</dbReference>
<dbReference type="InterPro" id="IPR036388">
    <property type="entry name" value="WH-like_DNA-bd_sf"/>
</dbReference>
<proteinExistence type="predicted"/>
<accession>A0AAI8U0I5</accession>
<reference evidence="6" key="1">
    <citation type="submission" date="2023-03" db="EMBL/GenBank/DDBJ databases">
        <title>Draft genome sequence of a Mycolicibacterium mageritense strain H4_3_1 isolated from a hybrid biological-inorganic system reactor.</title>
        <authorList>
            <person name="Feng X."/>
            <person name="Kazama D."/>
            <person name="Sato K."/>
            <person name="Kobayashi H."/>
        </authorList>
    </citation>
    <scope>NUCLEOTIDE SEQUENCE</scope>
    <source>
        <strain evidence="6">H4_3_1</strain>
    </source>
</reference>
<protein>
    <recommendedName>
        <fullName evidence="5">HTH arsR-type domain-containing protein</fullName>
    </recommendedName>
</protein>
<dbReference type="GO" id="GO:0003677">
    <property type="term" value="F:DNA binding"/>
    <property type="evidence" value="ECO:0007669"/>
    <property type="project" value="UniProtKB-KW"/>
</dbReference>
<dbReference type="Proteomes" id="UP001241092">
    <property type="component" value="Chromosome"/>
</dbReference>
<evidence type="ECO:0000256" key="2">
    <source>
        <dbReference type="ARBA" id="ARBA00023125"/>
    </source>
</evidence>
<dbReference type="InterPro" id="IPR051011">
    <property type="entry name" value="Metal_resp_trans_reg"/>
</dbReference>
<keyword evidence="2" id="KW-0238">DNA-binding</keyword>
<dbReference type="InterPro" id="IPR011991">
    <property type="entry name" value="ArsR-like_HTH"/>
</dbReference>
<dbReference type="GO" id="GO:0003700">
    <property type="term" value="F:DNA-binding transcription factor activity"/>
    <property type="evidence" value="ECO:0007669"/>
    <property type="project" value="InterPro"/>
</dbReference>
<dbReference type="InterPro" id="IPR001845">
    <property type="entry name" value="HTH_ArsR_DNA-bd_dom"/>
</dbReference>
<organism evidence="6 7">
    <name type="scientific">Mycolicibacterium mageritense</name>
    <name type="common">Mycobacterium mageritense</name>
    <dbReference type="NCBI Taxonomy" id="53462"/>
    <lineage>
        <taxon>Bacteria</taxon>
        <taxon>Bacillati</taxon>
        <taxon>Actinomycetota</taxon>
        <taxon>Actinomycetes</taxon>
        <taxon>Mycobacteriales</taxon>
        <taxon>Mycobacteriaceae</taxon>
        <taxon>Mycolicibacterium</taxon>
    </lineage>
</organism>
<evidence type="ECO:0000313" key="6">
    <source>
        <dbReference type="EMBL" id="BDY32254.1"/>
    </source>
</evidence>